<keyword evidence="3" id="KW-1003">Cell membrane</keyword>
<evidence type="ECO:0000256" key="1">
    <source>
        <dbReference type="ARBA" id="ARBA00004251"/>
    </source>
</evidence>
<evidence type="ECO:0000256" key="10">
    <source>
        <dbReference type="ARBA" id="ARBA00023157"/>
    </source>
</evidence>
<dbReference type="SMART" id="SM00018">
    <property type="entry name" value="PD"/>
    <property type="match status" value="1"/>
</dbReference>
<keyword evidence="11" id="KW-0325">Glycoprotein</keyword>
<gene>
    <name evidence="19" type="ORF">SKAU_G00294070</name>
</gene>
<dbReference type="PANTHER" id="PTHR23343">
    <property type="entry name" value="ZONA PELLUCIDA SPERM-BINDING PROTEIN"/>
    <property type="match status" value="1"/>
</dbReference>
<sequence>MKLVVCALLIYVGPGVQSGHSALRSQDAKPSVTCKSRHMHALFGPAVQNNLQVKDEGVRIPVPKNKETCGVKSVQEEDGRLSFYSLYDSCYHHIKGDSVVVALEVQVGKEGPWYRVNISCPLSQYEPPELKLTLGTCRMQKSLRVTCGPQGISRDACLKLGCCFCRFQSTCYYRIDACSLDGNFVFSVNASDFQLPISFSSLRVKGQPQCTPVTASTDVAVFKFGVTECGAKRVAFYLSTPPCPHILIQVFGKVVRYAVEVEALPQVPTVARDSPIRLQVRCLYAGSVRLQTSLLSKDPTKPPLVSAVGTAKVRMRIATDDSFSSFVPEDEMPLELSLRTPVHVEVSFAGPSPNPGLSLRLRDCFAFPASRHSLWTLLHDGCPNPLDSERSAVLLGSWGQSLPQVRRFDVKTFAFIDPKTGEPSMEELYFYCWVEICMEEEECEQQCPSLSYGSGRMRRESRSDRVSQLVFFGPVLLGQNSSRWEEIHGAETAVGAATVYQMLSVYSLSVLCGIVIFFLIFSVWSKARKSCQSGHSLGESGIGTEMEMADSVTG</sequence>
<dbReference type="InterPro" id="IPR000519">
    <property type="entry name" value="P_trefoil_dom"/>
</dbReference>
<dbReference type="GO" id="GO:0005886">
    <property type="term" value="C:plasma membrane"/>
    <property type="evidence" value="ECO:0007669"/>
    <property type="project" value="UniProtKB-SubCell"/>
</dbReference>
<evidence type="ECO:0000256" key="11">
    <source>
        <dbReference type="ARBA" id="ARBA00023180"/>
    </source>
</evidence>
<feature type="chain" id="PRO_5040393853" description="Zona pellucida sperm-binding protein 4-like" evidence="16">
    <location>
        <begin position="19"/>
        <end position="554"/>
    </location>
</feature>
<feature type="signal peptide" evidence="16">
    <location>
        <begin position="1"/>
        <end position="18"/>
    </location>
</feature>
<keyword evidence="20" id="KW-1185">Reference proteome</keyword>
<dbReference type="CDD" id="cd00111">
    <property type="entry name" value="Trefoil"/>
    <property type="match status" value="1"/>
</dbReference>
<feature type="transmembrane region" description="Helical" evidence="15">
    <location>
        <begin position="503"/>
        <end position="524"/>
    </location>
</feature>
<evidence type="ECO:0000256" key="8">
    <source>
        <dbReference type="ARBA" id="ARBA00022989"/>
    </source>
</evidence>
<evidence type="ECO:0000259" key="18">
    <source>
        <dbReference type="PROSITE" id="PS51448"/>
    </source>
</evidence>
<dbReference type="PROSITE" id="PS51448">
    <property type="entry name" value="P_TREFOIL_2"/>
    <property type="match status" value="1"/>
</dbReference>
<evidence type="ECO:0000313" key="19">
    <source>
        <dbReference type="EMBL" id="KAJ8345214.1"/>
    </source>
</evidence>
<dbReference type="SMART" id="SM00241">
    <property type="entry name" value="ZP"/>
    <property type="match status" value="1"/>
</dbReference>
<feature type="domain" description="ZP" evidence="17">
    <location>
        <begin position="177"/>
        <end position="454"/>
    </location>
</feature>
<dbReference type="GO" id="GO:0035805">
    <property type="term" value="C:egg coat"/>
    <property type="evidence" value="ECO:0007669"/>
    <property type="project" value="UniProtKB-SubCell"/>
</dbReference>
<feature type="domain" description="P-type" evidence="18">
    <location>
        <begin position="135"/>
        <end position="175"/>
    </location>
</feature>
<dbReference type="OrthoDB" id="8545596at2759"/>
<evidence type="ECO:0000256" key="5">
    <source>
        <dbReference type="ARBA" id="ARBA00022530"/>
    </source>
</evidence>
<keyword evidence="8 15" id="KW-1133">Transmembrane helix</keyword>
<dbReference type="GO" id="GO:0060468">
    <property type="term" value="P:prevention of polyspermy"/>
    <property type="evidence" value="ECO:0007669"/>
    <property type="project" value="TreeGrafter"/>
</dbReference>
<evidence type="ECO:0000256" key="15">
    <source>
        <dbReference type="SAM" id="Phobius"/>
    </source>
</evidence>
<dbReference type="GO" id="GO:0032190">
    <property type="term" value="F:acrosin binding"/>
    <property type="evidence" value="ECO:0007669"/>
    <property type="project" value="TreeGrafter"/>
</dbReference>
<evidence type="ECO:0000256" key="9">
    <source>
        <dbReference type="ARBA" id="ARBA00023136"/>
    </source>
</evidence>
<dbReference type="InterPro" id="IPR001507">
    <property type="entry name" value="ZP_dom"/>
</dbReference>
<keyword evidence="9 15" id="KW-0472">Membrane</keyword>
<protein>
    <recommendedName>
        <fullName evidence="21">Zona pellucida sperm-binding protein 4-like</fullName>
    </recommendedName>
</protein>
<dbReference type="InterPro" id="IPR051148">
    <property type="entry name" value="Zona_Pellucida_Domain_gp"/>
</dbReference>
<keyword evidence="7 15" id="KW-0812">Transmembrane</keyword>
<dbReference type="AlphaFoldDB" id="A0A9Q1EUG3"/>
<dbReference type="InterPro" id="IPR055355">
    <property type="entry name" value="ZP-C"/>
</dbReference>
<comment type="subcellular location">
    <subcellularLocation>
        <location evidence="1">Cell membrane</location>
        <topology evidence="1">Single-pass type I membrane protein</topology>
    </subcellularLocation>
    <subcellularLocation>
        <location evidence="13">Zona pellucida</location>
    </subcellularLocation>
</comment>
<evidence type="ECO:0000259" key="17">
    <source>
        <dbReference type="PROSITE" id="PS51034"/>
    </source>
</evidence>
<dbReference type="Pfam" id="PF00100">
    <property type="entry name" value="Zona_pellucida"/>
    <property type="match status" value="1"/>
</dbReference>
<evidence type="ECO:0000256" key="2">
    <source>
        <dbReference type="ARBA" id="ARBA00010863"/>
    </source>
</evidence>
<evidence type="ECO:0000256" key="7">
    <source>
        <dbReference type="ARBA" id="ARBA00022692"/>
    </source>
</evidence>
<evidence type="ECO:0000313" key="20">
    <source>
        <dbReference type="Proteomes" id="UP001152622"/>
    </source>
</evidence>
<reference evidence="19" key="1">
    <citation type="journal article" date="2023" name="Science">
        <title>Genome structures resolve the early diversification of teleost fishes.</title>
        <authorList>
            <person name="Parey E."/>
            <person name="Louis A."/>
            <person name="Montfort J."/>
            <person name="Bouchez O."/>
            <person name="Roques C."/>
            <person name="Iampietro C."/>
            <person name="Lluch J."/>
            <person name="Castinel A."/>
            <person name="Donnadieu C."/>
            <person name="Desvignes T."/>
            <person name="Floi Bucao C."/>
            <person name="Jouanno E."/>
            <person name="Wen M."/>
            <person name="Mejri S."/>
            <person name="Dirks R."/>
            <person name="Jansen H."/>
            <person name="Henkel C."/>
            <person name="Chen W.J."/>
            <person name="Zahm M."/>
            <person name="Cabau C."/>
            <person name="Klopp C."/>
            <person name="Thompson A.W."/>
            <person name="Robinson-Rechavi M."/>
            <person name="Braasch I."/>
            <person name="Lecointre G."/>
            <person name="Bobe J."/>
            <person name="Postlethwait J.H."/>
            <person name="Berthelot C."/>
            <person name="Roest Crollius H."/>
            <person name="Guiguen Y."/>
        </authorList>
    </citation>
    <scope>NUCLEOTIDE SEQUENCE</scope>
    <source>
        <strain evidence="19">WJC10195</strain>
    </source>
</reference>
<dbReference type="EMBL" id="JAINUF010000012">
    <property type="protein sequence ID" value="KAJ8345214.1"/>
    <property type="molecule type" value="Genomic_DNA"/>
</dbReference>
<proteinExistence type="inferred from homology"/>
<evidence type="ECO:0008006" key="21">
    <source>
        <dbReference type="Google" id="ProtNLM"/>
    </source>
</evidence>
<feature type="disulfide bond" evidence="14">
    <location>
        <begin position="137"/>
        <end position="163"/>
    </location>
</feature>
<evidence type="ECO:0000256" key="13">
    <source>
        <dbReference type="ARBA" id="ARBA00024183"/>
    </source>
</evidence>
<dbReference type="Gene3D" id="4.10.110.10">
    <property type="entry name" value="Spasmolytic Protein, domain 1"/>
    <property type="match status" value="1"/>
</dbReference>
<evidence type="ECO:0000256" key="16">
    <source>
        <dbReference type="SAM" id="SignalP"/>
    </source>
</evidence>
<keyword evidence="5" id="KW-0272">Extracellular matrix</keyword>
<evidence type="ECO:0000256" key="12">
    <source>
        <dbReference type="ARBA" id="ARBA00023279"/>
    </source>
</evidence>
<dbReference type="InterPro" id="IPR044913">
    <property type="entry name" value="P_trefoil_dom_sf"/>
</dbReference>
<dbReference type="Proteomes" id="UP001152622">
    <property type="component" value="Chromosome 12"/>
</dbReference>
<keyword evidence="4" id="KW-0964">Secreted</keyword>
<evidence type="ECO:0000256" key="14">
    <source>
        <dbReference type="PROSITE-ProRule" id="PRU00779"/>
    </source>
</evidence>
<comment type="caution">
    <text evidence="14">Lacks conserved residue(s) required for the propagation of feature annotation.</text>
</comment>
<comment type="similarity">
    <text evidence="2">Belongs to the ZP domain family. ZPB subfamily.</text>
</comment>
<keyword evidence="10 14" id="KW-1015">Disulfide bond</keyword>
<evidence type="ECO:0000256" key="4">
    <source>
        <dbReference type="ARBA" id="ARBA00022525"/>
    </source>
</evidence>
<organism evidence="19 20">
    <name type="scientific">Synaphobranchus kaupii</name>
    <name type="common">Kaup's arrowtooth eel</name>
    <dbReference type="NCBI Taxonomy" id="118154"/>
    <lineage>
        <taxon>Eukaryota</taxon>
        <taxon>Metazoa</taxon>
        <taxon>Chordata</taxon>
        <taxon>Craniata</taxon>
        <taxon>Vertebrata</taxon>
        <taxon>Euteleostomi</taxon>
        <taxon>Actinopterygii</taxon>
        <taxon>Neopterygii</taxon>
        <taxon>Teleostei</taxon>
        <taxon>Anguilliformes</taxon>
        <taxon>Synaphobranchidae</taxon>
        <taxon>Synaphobranchus</taxon>
    </lineage>
</organism>
<evidence type="ECO:0000256" key="6">
    <source>
        <dbReference type="ARBA" id="ARBA00022685"/>
    </source>
</evidence>
<dbReference type="Pfam" id="PF00088">
    <property type="entry name" value="Trefoil"/>
    <property type="match status" value="1"/>
</dbReference>
<accession>A0A9Q1EUG3</accession>
<comment type="caution">
    <text evidence="19">The sequence shown here is derived from an EMBL/GenBank/DDBJ whole genome shotgun (WGS) entry which is preliminary data.</text>
</comment>
<dbReference type="InterPro" id="IPR042235">
    <property type="entry name" value="ZP-C_dom"/>
</dbReference>
<dbReference type="Pfam" id="PF23344">
    <property type="entry name" value="ZP-N"/>
    <property type="match status" value="1"/>
</dbReference>
<dbReference type="InterPro" id="IPR055356">
    <property type="entry name" value="ZP-N"/>
</dbReference>
<dbReference type="PROSITE" id="PS51034">
    <property type="entry name" value="ZP_2"/>
    <property type="match status" value="1"/>
</dbReference>
<dbReference type="PANTHER" id="PTHR23343:SF117">
    <property type="entry name" value="ZONA PELLUCIDA SPERM-BINDING PROTEIN 4-LIKE ISOFORM X1"/>
    <property type="match status" value="1"/>
</dbReference>
<name>A0A9Q1EUG3_SYNKA</name>
<keyword evidence="16" id="KW-0732">Signal</keyword>
<keyword evidence="12" id="KW-0278">Fertilization</keyword>
<keyword evidence="6" id="KW-0165">Cleavage on pair of basic residues</keyword>
<dbReference type="Gene3D" id="2.60.40.4100">
    <property type="entry name" value="Zona pellucida, ZP-C domain"/>
    <property type="match status" value="1"/>
</dbReference>
<dbReference type="PROSITE" id="PS00025">
    <property type="entry name" value="P_TREFOIL_1"/>
    <property type="match status" value="1"/>
</dbReference>
<evidence type="ECO:0000256" key="3">
    <source>
        <dbReference type="ARBA" id="ARBA00022475"/>
    </source>
</evidence>
<dbReference type="GO" id="GO:0035804">
    <property type="term" value="F:structural constituent of egg coat"/>
    <property type="evidence" value="ECO:0007669"/>
    <property type="project" value="TreeGrafter"/>
</dbReference>
<dbReference type="InterPro" id="IPR017957">
    <property type="entry name" value="P_trefoil_CS"/>
</dbReference>
<dbReference type="SUPFAM" id="SSF57492">
    <property type="entry name" value="Trefoil"/>
    <property type="match status" value="1"/>
</dbReference>
<feature type="disulfide bond" evidence="14">
    <location>
        <begin position="147"/>
        <end position="162"/>
    </location>
</feature>
<dbReference type="GO" id="GO:0007339">
    <property type="term" value="P:binding of sperm to zona pellucida"/>
    <property type="evidence" value="ECO:0007669"/>
    <property type="project" value="TreeGrafter"/>
</dbReference>